<dbReference type="EMBL" id="JABMCH010000054">
    <property type="protein sequence ID" value="NUU46214.1"/>
    <property type="molecule type" value="Genomic_DNA"/>
</dbReference>
<dbReference type="InterPro" id="IPR000182">
    <property type="entry name" value="GNAT_dom"/>
</dbReference>
<accession>A0A7Y6B2G7</accession>
<evidence type="ECO:0000313" key="3">
    <source>
        <dbReference type="Proteomes" id="UP000536441"/>
    </source>
</evidence>
<organism evidence="2 3">
    <name type="scientific">Sphingomonas zeae</name>
    <dbReference type="NCBI Taxonomy" id="1646122"/>
    <lineage>
        <taxon>Bacteria</taxon>
        <taxon>Pseudomonadati</taxon>
        <taxon>Pseudomonadota</taxon>
        <taxon>Alphaproteobacteria</taxon>
        <taxon>Sphingomonadales</taxon>
        <taxon>Sphingomonadaceae</taxon>
        <taxon>Sphingomonas</taxon>
    </lineage>
</organism>
<reference evidence="2 3" key="1">
    <citation type="submission" date="2020-05" db="EMBL/GenBank/DDBJ databases">
        <title>Genome Sequencing of Type Strains.</title>
        <authorList>
            <person name="Lemaire J.F."/>
            <person name="Inderbitzin P."/>
            <person name="Gregorio O.A."/>
            <person name="Collins S.B."/>
            <person name="Wespe N."/>
            <person name="Knight-Connoni V."/>
        </authorList>
    </citation>
    <scope>NUCLEOTIDE SEQUENCE [LARGE SCALE GENOMIC DNA]</scope>
    <source>
        <strain evidence="2 3">DSM 100049</strain>
    </source>
</reference>
<dbReference type="RefSeq" id="WP_175310982.1">
    <property type="nucleotide sequence ID" value="NZ_JACIFA010000006.1"/>
</dbReference>
<protein>
    <submittedName>
        <fullName evidence="2">GNAT family N-acetyltransferase</fullName>
    </submittedName>
</protein>
<sequence length="170" mass="18792">MTLDDTEMLVTRHGVQLHVRPARDEDEPALATFFANVSPQDLRFRFLTSVRAVSHERLSGMIQANDATSESLIAFGSDGSVLAAAMLAGDNRKDTAEAAIAIRHDMKAQGIGWTLLDHLVGHAKRMGYRTIEALEDRDNRSAITIEREMGFEPHPVDGDPMLVRLTRNIA</sequence>
<feature type="domain" description="N-acetyltransferase" evidence="1">
    <location>
        <begin position="17"/>
        <end position="170"/>
    </location>
</feature>
<name>A0A7Y6B2G7_9SPHN</name>
<dbReference type="InterPro" id="IPR016181">
    <property type="entry name" value="Acyl_CoA_acyltransferase"/>
</dbReference>
<gene>
    <name evidence="2" type="ORF">HP438_04400</name>
</gene>
<evidence type="ECO:0000259" key="1">
    <source>
        <dbReference type="PROSITE" id="PS51186"/>
    </source>
</evidence>
<dbReference type="Proteomes" id="UP000536441">
    <property type="component" value="Unassembled WGS sequence"/>
</dbReference>
<dbReference type="CDD" id="cd04301">
    <property type="entry name" value="NAT_SF"/>
    <property type="match status" value="1"/>
</dbReference>
<dbReference type="Pfam" id="PF00583">
    <property type="entry name" value="Acetyltransf_1"/>
    <property type="match status" value="1"/>
</dbReference>
<dbReference type="AlphaFoldDB" id="A0A7Y6B2G7"/>
<dbReference type="GO" id="GO:0016747">
    <property type="term" value="F:acyltransferase activity, transferring groups other than amino-acyl groups"/>
    <property type="evidence" value="ECO:0007669"/>
    <property type="project" value="InterPro"/>
</dbReference>
<keyword evidence="2" id="KW-0808">Transferase</keyword>
<dbReference type="SUPFAM" id="SSF55729">
    <property type="entry name" value="Acyl-CoA N-acyltransferases (Nat)"/>
    <property type="match status" value="1"/>
</dbReference>
<comment type="caution">
    <text evidence="2">The sequence shown here is derived from an EMBL/GenBank/DDBJ whole genome shotgun (WGS) entry which is preliminary data.</text>
</comment>
<dbReference type="PROSITE" id="PS51186">
    <property type="entry name" value="GNAT"/>
    <property type="match status" value="1"/>
</dbReference>
<dbReference type="Gene3D" id="3.40.630.30">
    <property type="match status" value="1"/>
</dbReference>
<evidence type="ECO:0000313" key="2">
    <source>
        <dbReference type="EMBL" id="NUU46214.1"/>
    </source>
</evidence>
<keyword evidence="3" id="KW-1185">Reference proteome</keyword>
<proteinExistence type="predicted"/>